<feature type="binding site" evidence="6">
    <location>
        <begin position="116"/>
        <end position="121"/>
    </location>
    <ligand>
        <name>ATP</name>
        <dbReference type="ChEBI" id="CHEBI:30616"/>
    </ligand>
</feature>
<keyword evidence="5" id="KW-0963">Cytoplasm</keyword>
<dbReference type="InterPro" id="IPR020568">
    <property type="entry name" value="Ribosomal_Su5_D2-typ_SF"/>
</dbReference>
<dbReference type="SUPFAM" id="SSF55874">
    <property type="entry name" value="ATPase domain of HSP90 chaperone/DNA topoisomerase II/histidine kinase"/>
    <property type="match status" value="1"/>
</dbReference>
<comment type="subcellular location">
    <subcellularLocation>
        <location evidence="5">Cytoplasm</location>
    </subcellularLocation>
</comment>
<dbReference type="PRINTS" id="PR00775">
    <property type="entry name" value="HEATSHOCK90"/>
</dbReference>
<evidence type="ECO:0000256" key="2">
    <source>
        <dbReference type="ARBA" id="ARBA00022741"/>
    </source>
</evidence>
<dbReference type="AlphaFoldDB" id="A0A7W8CZS3"/>
<dbReference type="InterPro" id="IPR020575">
    <property type="entry name" value="Hsp90_N"/>
</dbReference>
<dbReference type="Gene3D" id="3.30.565.10">
    <property type="entry name" value="Histidine kinase-like ATPase, C-terminal domain"/>
    <property type="match status" value="1"/>
</dbReference>
<gene>
    <name evidence="5" type="primary">htpG</name>
    <name evidence="8" type="ORF">HNQ43_000037</name>
</gene>
<feature type="binding site" evidence="6">
    <location>
        <position position="344"/>
    </location>
    <ligand>
        <name>ATP</name>
        <dbReference type="ChEBI" id="CHEBI:30616"/>
    </ligand>
</feature>
<feature type="binding site" evidence="6">
    <location>
        <position position="93"/>
    </location>
    <ligand>
        <name>ATP</name>
        <dbReference type="ChEBI" id="CHEBI:30616"/>
    </ligand>
</feature>
<dbReference type="GO" id="GO:0005524">
    <property type="term" value="F:ATP binding"/>
    <property type="evidence" value="ECO:0007669"/>
    <property type="project" value="UniProtKB-UniRule"/>
</dbReference>
<dbReference type="GO" id="GO:0016887">
    <property type="term" value="F:ATP hydrolysis activity"/>
    <property type="evidence" value="ECO:0007669"/>
    <property type="project" value="InterPro"/>
</dbReference>
<dbReference type="SUPFAM" id="SSF110942">
    <property type="entry name" value="HSP90 C-terminal domain"/>
    <property type="match status" value="1"/>
</dbReference>
<dbReference type="Pfam" id="PF13589">
    <property type="entry name" value="HATPase_c_3"/>
    <property type="match status" value="1"/>
</dbReference>
<dbReference type="InterPro" id="IPR003594">
    <property type="entry name" value="HATPase_dom"/>
</dbReference>
<evidence type="ECO:0000256" key="1">
    <source>
        <dbReference type="ARBA" id="ARBA00008239"/>
    </source>
</evidence>
<dbReference type="EMBL" id="JACHHD010000001">
    <property type="protein sequence ID" value="MBB5184004.1"/>
    <property type="molecule type" value="Genomic_DNA"/>
</dbReference>
<comment type="caution">
    <text evidence="5">Lacks conserved residue(s) required for the propagation of feature annotation.</text>
</comment>
<dbReference type="Gene3D" id="1.20.120.790">
    <property type="entry name" value="Heat shock protein 90, C-terminal domain"/>
    <property type="match status" value="1"/>
</dbReference>
<dbReference type="InterPro" id="IPR019805">
    <property type="entry name" value="Heat_shock_protein_90_CS"/>
</dbReference>
<evidence type="ECO:0000256" key="5">
    <source>
        <dbReference type="HAMAP-Rule" id="MF_00505"/>
    </source>
</evidence>
<dbReference type="HAMAP" id="MF_00505">
    <property type="entry name" value="HSP90"/>
    <property type="match status" value="1"/>
</dbReference>
<keyword evidence="3 5" id="KW-0067">ATP-binding</keyword>
<keyword evidence="4 5" id="KW-0143">Chaperone</keyword>
<dbReference type="InterPro" id="IPR036890">
    <property type="entry name" value="HATPase_C_sf"/>
</dbReference>
<name>A0A7W8CZS3_9FIRM</name>
<reference evidence="8 9" key="1">
    <citation type="submission" date="2020-08" db="EMBL/GenBank/DDBJ databases">
        <title>Genomic Encyclopedia of Type Strains, Phase IV (KMG-IV): sequencing the most valuable type-strain genomes for metagenomic binning, comparative biology and taxonomic classification.</title>
        <authorList>
            <person name="Goeker M."/>
        </authorList>
    </citation>
    <scope>NUCLEOTIDE SEQUENCE [LARGE SCALE GENOMIC DNA]</scope>
    <source>
        <strain evidence="8 9">DSM 26963</strain>
    </source>
</reference>
<dbReference type="SUPFAM" id="SSF54211">
    <property type="entry name" value="Ribosomal protein S5 domain 2-like"/>
    <property type="match status" value="1"/>
</dbReference>
<feature type="domain" description="Histidine kinase/HSP90-like ATPase" evidence="7">
    <location>
        <begin position="25"/>
        <end position="176"/>
    </location>
</feature>
<dbReference type="Gene3D" id="3.40.50.11260">
    <property type="match status" value="1"/>
</dbReference>
<dbReference type="Pfam" id="PF00183">
    <property type="entry name" value="HSP90"/>
    <property type="match status" value="1"/>
</dbReference>
<comment type="caution">
    <text evidence="8">The sequence shown here is derived from an EMBL/GenBank/DDBJ whole genome shotgun (WGS) entry which is preliminary data.</text>
</comment>
<feature type="binding site" evidence="6">
    <location>
        <position position="74"/>
    </location>
    <ligand>
        <name>ATP</name>
        <dbReference type="ChEBI" id="CHEBI:30616"/>
    </ligand>
</feature>
<feature type="binding site" evidence="6">
    <location>
        <position position="87"/>
    </location>
    <ligand>
        <name>ATP</name>
        <dbReference type="ChEBI" id="CHEBI:30616"/>
    </ligand>
</feature>
<dbReference type="InterPro" id="IPR037196">
    <property type="entry name" value="HSP90_C"/>
</dbReference>
<dbReference type="PIRSF" id="PIRSF002583">
    <property type="entry name" value="Hsp90"/>
    <property type="match status" value="1"/>
</dbReference>
<protein>
    <recommendedName>
        <fullName evidence="5">Chaperone protein HtpG</fullName>
    </recommendedName>
    <alternativeName>
        <fullName evidence="5">Heat shock protein HtpG</fullName>
    </alternativeName>
    <alternativeName>
        <fullName evidence="5">High temperature protein G</fullName>
    </alternativeName>
</protein>
<dbReference type="InterPro" id="IPR001404">
    <property type="entry name" value="Hsp90_fam"/>
</dbReference>
<dbReference type="GO" id="GO:0005737">
    <property type="term" value="C:cytoplasm"/>
    <property type="evidence" value="ECO:0007669"/>
    <property type="project" value="UniProtKB-SubCell"/>
</dbReference>
<keyword evidence="5" id="KW-0346">Stress response</keyword>
<dbReference type="PROSITE" id="PS00298">
    <property type="entry name" value="HSP90"/>
    <property type="match status" value="1"/>
</dbReference>
<accession>A0A7W8CZS3</accession>
<evidence type="ECO:0000313" key="8">
    <source>
        <dbReference type="EMBL" id="MBB5184004.1"/>
    </source>
</evidence>
<dbReference type="NCBIfam" id="NF003555">
    <property type="entry name" value="PRK05218.1"/>
    <property type="match status" value="1"/>
</dbReference>
<dbReference type="Proteomes" id="UP000521313">
    <property type="component" value="Unassembled WGS sequence"/>
</dbReference>
<evidence type="ECO:0000313" key="9">
    <source>
        <dbReference type="Proteomes" id="UP000521313"/>
    </source>
</evidence>
<feature type="binding site" evidence="6">
    <location>
        <position position="79"/>
    </location>
    <ligand>
        <name>ATP</name>
        <dbReference type="ChEBI" id="CHEBI:30616"/>
    </ligand>
</feature>
<comment type="subunit">
    <text evidence="5">Homodimer.</text>
</comment>
<comment type="function">
    <text evidence="5">Molecular chaperone. Has ATPase activity.</text>
</comment>
<sequence>MARKKQFKAESKRLLDLMINSIYTHKEIFLRELISNASDAIDKYYYEHAGHVSPDEFSIRIEANKEARTLTITDNGIGMSKEELEENLGTIAKSGSLAFKEQIEDESKSDVDIIGQFGVGFYSAFMVAKDVVVISKKDGEDMAYRWQSDGESGYTIEEAQMDSHGSQIILTLKEDTDNDKYSQYLETYELKELVRKYSDYIRYPIKMNVETSKIKEETKDSDKPEYETVIEDQTLNSMVPLWKRQKSQITQEEYNQFYKDHFFDYQDPQRVIHFSVEGNVSFTALLYIPSHVPQGFYNQDYKKGLQLYCKGVFIMDHAEDLLPDSLRFVKGLVDSQDLSLNISREMLQHDHQLKAIAGRIEKKVLSELASMLTKEREEYEKFWKEFGINLKFGVYNNYGMDKDKFQDLLLFYSSKEQKLVTLNEYVNRMKEDQKEIYYVSGKDVELIDKLPIVQTLKNKEFEVLYLCDEVDEFVMNTLMNYREKTFKNATQGDLDLNTEEEKKELEKTKEENKDLLEFMKESLQDKVSEVKLSNRLSEDPVCLTAGEGLSFEMEKVFANMPGDNPMGEMKATRILEINPDHPIFATLKDLYAKDKEKVKEVADVLYDQALLIEGFPIEDPIAYSRKICELLVDNHK</sequence>
<evidence type="ECO:0000256" key="4">
    <source>
        <dbReference type="ARBA" id="ARBA00023186"/>
    </source>
</evidence>
<dbReference type="Gene3D" id="3.30.230.80">
    <property type="match status" value="1"/>
</dbReference>
<evidence type="ECO:0000256" key="3">
    <source>
        <dbReference type="ARBA" id="ARBA00022840"/>
    </source>
</evidence>
<comment type="similarity">
    <text evidence="1 5">Belongs to the heat shock protein 90 family.</text>
</comment>
<feature type="binding site" evidence="6">
    <location>
        <position position="32"/>
    </location>
    <ligand>
        <name>ATP</name>
        <dbReference type="ChEBI" id="CHEBI:30616"/>
    </ligand>
</feature>
<dbReference type="PANTHER" id="PTHR11528">
    <property type="entry name" value="HEAT SHOCK PROTEIN 90 FAMILY MEMBER"/>
    <property type="match status" value="1"/>
</dbReference>
<feature type="binding site" evidence="6">
    <location>
        <position position="36"/>
    </location>
    <ligand>
        <name>ATP</name>
        <dbReference type="ChEBI" id="CHEBI:30616"/>
    </ligand>
</feature>
<feature type="binding site" evidence="6">
    <location>
        <begin position="94"/>
        <end position="95"/>
    </location>
    <ligand>
        <name>ATP</name>
        <dbReference type="ChEBI" id="CHEBI:30616"/>
    </ligand>
</feature>
<dbReference type="GO" id="GO:0140662">
    <property type="term" value="F:ATP-dependent protein folding chaperone"/>
    <property type="evidence" value="ECO:0007669"/>
    <property type="project" value="InterPro"/>
</dbReference>
<evidence type="ECO:0000259" key="7">
    <source>
        <dbReference type="SMART" id="SM00387"/>
    </source>
</evidence>
<feature type="region of interest" description="A; substrate-binding" evidence="5">
    <location>
        <begin position="1"/>
        <end position="344"/>
    </location>
</feature>
<evidence type="ECO:0000256" key="6">
    <source>
        <dbReference type="PIRSR" id="PIRSR002583-1"/>
    </source>
</evidence>
<feature type="region of interest" description="C" evidence="5">
    <location>
        <begin position="556"/>
        <end position="636"/>
    </location>
</feature>
<dbReference type="RefSeq" id="WP_183373683.1">
    <property type="nucleotide sequence ID" value="NZ_CAWVLV010000023.1"/>
</dbReference>
<organism evidence="8 9">
    <name type="scientific">Faecalicoccus acidiformans</name>
    <dbReference type="NCBI Taxonomy" id="915173"/>
    <lineage>
        <taxon>Bacteria</taxon>
        <taxon>Bacillati</taxon>
        <taxon>Bacillota</taxon>
        <taxon>Erysipelotrichia</taxon>
        <taxon>Erysipelotrichales</taxon>
        <taxon>Erysipelotrichaceae</taxon>
        <taxon>Faecalicoccus</taxon>
    </lineage>
</organism>
<keyword evidence="2 5" id="KW-0547">Nucleotide-binding</keyword>
<dbReference type="SMART" id="SM00387">
    <property type="entry name" value="HATPase_c"/>
    <property type="match status" value="1"/>
</dbReference>
<dbReference type="CDD" id="cd16927">
    <property type="entry name" value="HATPase_Hsp90-like"/>
    <property type="match status" value="1"/>
</dbReference>
<dbReference type="GO" id="GO:0051082">
    <property type="term" value="F:unfolded protein binding"/>
    <property type="evidence" value="ECO:0007669"/>
    <property type="project" value="UniProtKB-UniRule"/>
</dbReference>
<proteinExistence type="inferred from homology"/>